<protein>
    <recommendedName>
        <fullName evidence="3">LysR family transcriptional regulator</fullName>
    </recommendedName>
</protein>
<dbReference type="Gene3D" id="3.40.190.10">
    <property type="entry name" value="Periplasmic binding protein-like II"/>
    <property type="match status" value="2"/>
</dbReference>
<organism evidence="1 2">
    <name type="scientific">Streptomyces cinereospinus</name>
    <dbReference type="NCBI Taxonomy" id="285561"/>
    <lineage>
        <taxon>Bacteria</taxon>
        <taxon>Bacillati</taxon>
        <taxon>Actinomycetota</taxon>
        <taxon>Actinomycetes</taxon>
        <taxon>Kitasatosporales</taxon>
        <taxon>Streptomycetaceae</taxon>
        <taxon>Streptomyces</taxon>
    </lineage>
</organism>
<dbReference type="EMBL" id="JBHMCY010000068">
    <property type="protein sequence ID" value="MFB9466433.1"/>
    <property type="molecule type" value="Genomic_DNA"/>
</dbReference>
<accession>A0ABV5N830</accession>
<evidence type="ECO:0008006" key="3">
    <source>
        <dbReference type="Google" id="ProtNLM"/>
    </source>
</evidence>
<proteinExistence type="predicted"/>
<dbReference type="Proteomes" id="UP001589709">
    <property type="component" value="Unassembled WGS sequence"/>
</dbReference>
<sequence length="125" mass="13280">MRHDHELATAGSVAETDPADRDLVVLAADEHDETALAKLRPGLRTARSGRRTRIHLVRRTLGVPAPAAAAVGVAVVPKPTERIALPEITHRPLRGAAPGPHVVTISRPDELSGPVRTFLGRLAPP</sequence>
<evidence type="ECO:0000313" key="1">
    <source>
        <dbReference type="EMBL" id="MFB9466433.1"/>
    </source>
</evidence>
<comment type="caution">
    <text evidence="1">The sequence shown here is derived from an EMBL/GenBank/DDBJ whole genome shotgun (WGS) entry which is preliminary data.</text>
</comment>
<reference evidence="1 2" key="1">
    <citation type="submission" date="2024-09" db="EMBL/GenBank/DDBJ databases">
        <authorList>
            <person name="Sun Q."/>
            <person name="Mori K."/>
        </authorList>
    </citation>
    <scope>NUCLEOTIDE SEQUENCE [LARGE SCALE GENOMIC DNA]</scope>
    <source>
        <strain evidence="1 2">JCM 6917</strain>
    </source>
</reference>
<evidence type="ECO:0000313" key="2">
    <source>
        <dbReference type="Proteomes" id="UP001589709"/>
    </source>
</evidence>
<keyword evidence="2" id="KW-1185">Reference proteome</keyword>
<name>A0ABV5N830_9ACTN</name>
<dbReference type="RefSeq" id="WP_381349362.1">
    <property type="nucleotide sequence ID" value="NZ_JBHMCY010000068.1"/>
</dbReference>
<gene>
    <name evidence="1" type="ORF">ACFF45_27920</name>
</gene>